<protein>
    <recommendedName>
        <fullName evidence="3">Divergent polysaccharide deacetylase</fullName>
    </recommendedName>
</protein>
<evidence type="ECO:0008006" key="3">
    <source>
        <dbReference type="Google" id="ProtNLM"/>
    </source>
</evidence>
<dbReference type="GO" id="GO:0005975">
    <property type="term" value="P:carbohydrate metabolic process"/>
    <property type="evidence" value="ECO:0007669"/>
    <property type="project" value="InterPro"/>
</dbReference>
<dbReference type="CDD" id="cd10936">
    <property type="entry name" value="CE4_DAC2"/>
    <property type="match status" value="1"/>
</dbReference>
<keyword evidence="2" id="KW-1185">Reference proteome</keyword>
<reference evidence="1 2" key="1">
    <citation type="submission" date="2017-06" db="EMBL/GenBank/DDBJ databases">
        <authorList>
            <person name="Kim H.J."/>
            <person name="Triplett B.A."/>
        </authorList>
    </citation>
    <scope>NUCLEOTIDE SEQUENCE [LARGE SCALE GENOMIC DNA]</scope>
    <source>
        <strain evidence="1 2">DSM 13116</strain>
    </source>
</reference>
<accession>A0A239CZN5</accession>
<dbReference type="InterPro" id="IPR006837">
    <property type="entry name" value="Divergent_DAC"/>
</dbReference>
<proteinExistence type="predicted"/>
<dbReference type="PANTHER" id="PTHR30105:SF2">
    <property type="entry name" value="DIVERGENT POLYSACCHARIDE DEACETYLASE SUPERFAMILY"/>
    <property type="match status" value="1"/>
</dbReference>
<dbReference type="Proteomes" id="UP000198324">
    <property type="component" value="Unassembled WGS sequence"/>
</dbReference>
<dbReference type="SUPFAM" id="SSF88713">
    <property type="entry name" value="Glycoside hydrolase/deacetylase"/>
    <property type="match status" value="1"/>
</dbReference>
<organism evidence="1 2">
    <name type="scientific">Humidesulfovibrio mexicanus</name>
    <dbReference type="NCBI Taxonomy" id="147047"/>
    <lineage>
        <taxon>Bacteria</taxon>
        <taxon>Pseudomonadati</taxon>
        <taxon>Thermodesulfobacteriota</taxon>
        <taxon>Desulfovibrionia</taxon>
        <taxon>Desulfovibrionales</taxon>
        <taxon>Desulfovibrionaceae</taxon>
        <taxon>Humidesulfovibrio</taxon>
    </lineage>
</organism>
<dbReference type="Pfam" id="PF04748">
    <property type="entry name" value="Polysacc_deac_2"/>
    <property type="match status" value="1"/>
</dbReference>
<evidence type="ECO:0000313" key="2">
    <source>
        <dbReference type="Proteomes" id="UP000198324"/>
    </source>
</evidence>
<sequence>MSSRAALASEAVRHVLGQVAPGAQEPKVVTTEERLRNGEPYAFVALRLPPADSHSLRQGLDKKLSQIHGVTLHVNAHDEWEVRVDGVPCLLLRLTPLTPEPAEKHPAKGRLAIVIDDMGEDVAVARDLAALGVPIAFSIWPDSGHRVQVLNIAQSAGKEIFIHLPMQPKGYPKVAPGPHALLDGMTAERIQEVVRRAASRVPGAVAVNNHMGSAFTESTYGMRAALSAIKGQGLFFLDSRTTAKSVGVAEARRIGLQVHQRDVFLDNDLAVPAIVAQLRVAEAAALKHGHAIAIGHPHKQTVAAIRAWLKKKSPSVHVVTVSSLPPQ</sequence>
<dbReference type="AlphaFoldDB" id="A0A239CZN5"/>
<dbReference type="PANTHER" id="PTHR30105">
    <property type="entry name" value="UNCHARACTERIZED YIBQ-RELATED"/>
    <property type="match status" value="1"/>
</dbReference>
<gene>
    <name evidence="1" type="ORF">SAMN04488503_0027</name>
</gene>
<dbReference type="Gene3D" id="3.20.20.370">
    <property type="entry name" value="Glycoside hydrolase/deacetylase"/>
    <property type="match status" value="1"/>
</dbReference>
<name>A0A239CZN5_9BACT</name>
<dbReference type="EMBL" id="FZOC01000010">
    <property type="protein sequence ID" value="SNS25218.1"/>
    <property type="molecule type" value="Genomic_DNA"/>
</dbReference>
<evidence type="ECO:0000313" key="1">
    <source>
        <dbReference type="EMBL" id="SNS25218.1"/>
    </source>
</evidence>
<dbReference type="InterPro" id="IPR011330">
    <property type="entry name" value="Glyco_hydro/deAcase_b/a-brl"/>
</dbReference>